<evidence type="ECO:0000256" key="1">
    <source>
        <dbReference type="NCBIfam" id="TIGR03664"/>
    </source>
</evidence>
<dbReference type="Proteomes" id="UP000322699">
    <property type="component" value="Unassembled WGS sequence"/>
</dbReference>
<dbReference type="PANTHER" id="PTHR46832">
    <property type="entry name" value="5'-METHYLTHIOADENOSINE/S-ADENOSYLHOMOCYSTEINE NUCLEOSIDASE"/>
    <property type="match status" value="1"/>
</dbReference>
<dbReference type="GO" id="GO:0009234">
    <property type="term" value="P:menaquinone biosynthetic process"/>
    <property type="evidence" value="ECO:0007669"/>
    <property type="project" value="UniProtKB-UniRule"/>
</dbReference>
<dbReference type="NCBIfam" id="TIGR03664">
    <property type="entry name" value="fut_nucase"/>
    <property type="match status" value="1"/>
</dbReference>
<comment type="caution">
    <text evidence="3">The sequence shown here is derived from an EMBL/GenBank/DDBJ whole genome shotgun (WGS) entry which is preliminary data.</text>
</comment>
<dbReference type="GO" id="GO:0008782">
    <property type="term" value="F:adenosylhomocysteine nucleosidase activity"/>
    <property type="evidence" value="ECO:0007669"/>
    <property type="project" value="TreeGrafter"/>
</dbReference>
<accession>A0A5B1CQU4</accession>
<keyword evidence="3" id="KW-0326">Glycosidase</keyword>
<protein>
    <recommendedName>
        <fullName evidence="1">Futalosine hydrolase</fullName>
        <ecNumber evidence="1">3.2.2.26</ecNumber>
    </recommendedName>
</protein>
<dbReference type="InterPro" id="IPR019963">
    <property type="entry name" value="FL_hydrolase_MqnB"/>
</dbReference>
<dbReference type="RefSeq" id="WP_068259689.1">
    <property type="nucleotide sequence ID" value="NZ_LWSK01000011.1"/>
</dbReference>
<dbReference type="AlphaFoldDB" id="A0A5B1CQU4"/>
<dbReference type="Pfam" id="PF01048">
    <property type="entry name" value="PNP_UDP_1"/>
    <property type="match status" value="1"/>
</dbReference>
<dbReference type="EMBL" id="VRLW01000001">
    <property type="protein sequence ID" value="KAA1262335.1"/>
    <property type="molecule type" value="Genomic_DNA"/>
</dbReference>
<dbReference type="PANTHER" id="PTHR46832:SF2">
    <property type="entry name" value="FUTALOSINE HYDROLASE"/>
    <property type="match status" value="1"/>
</dbReference>
<dbReference type="GO" id="GO:0005829">
    <property type="term" value="C:cytosol"/>
    <property type="evidence" value="ECO:0007669"/>
    <property type="project" value="TreeGrafter"/>
</dbReference>
<dbReference type="GO" id="GO:0008930">
    <property type="term" value="F:methylthioadenosine nucleosidase activity"/>
    <property type="evidence" value="ECO:0007669"/>
    <property type="project" value="TreeGrafter"/>
</dbReference>
<evidence type="ECO:0000259" key="2">
    <source>
        <dbReference type="Pfam" id="PF01048"/>
    </source>
</evidence>
<dbReference type="InterPro" id="IPR035994">
    <property type="entry name" value="Nucleoside_phosphorylase_sf"/>
</dbReference>
<keyword evidence="3" id="KW-0378">Hydrolase</keyword>
<organism evidence="3 4">
    <name type="scientific">Rubripirellula obstinata</name>
    <dbReference type="NCBI Taxonomy" id="406547"/>
    <lineage>
        <taxon>Bacteria</taxon>
        <taxon>Pseudomonadati</taxon>
        <taxon>Planctomycetota</taxon>
        <taxon>Planctomycetia</taxon>
        <taxon>Pirellulales</taxon>
        <taxon>Pirellulaceae</taxon>
        <taxon>Rubripirellula</taxon>
    </lineage>
</organism>
<dbReference type="EC" id="3.2.2.26" evidence="1"/>
<keyword evidence="4" id="KW-1185">Reference proteome</keyword>
<dbReference type="OrthoDB" id="9788270at2"/>
<dbReference type="SUPFAM" id="SSF53167">
    <property type="entry name" value="Purine and uridine phosphorylases"/>
    <property type="match status" value="1"/>
</dbReference>
<dbReference type="GO" id="GO:0009116">
    <property type="term" value="P:nucleoside metabolic process"/>
    <property type="evidence" value="ECO:0007669"/>
    <property type="project" value="InterPro"/>
</dbReference>
<gene>
    <name evidence="3" type="primary">mqnB</name>
    <name evidence="3" type="ORF">LF1_48990</name>
</gene>
<evidence type="ECO:0000313" key="4">
    <source>
        <dbReference type="Proteomes" id="UP000322699"/>
    </source>
</evidence>
<feature type="domain" description="Nucleoside phosphorylase" evidence="2">
    <location>
        <begin position="30"/>
        <end position="204"/>
    </location>
</feature>
<reference evidence="3 4" key="1">
    <citation type="submission" date="2019-08" db="EMBL/GenBank/DDBJ databases">
        <title>Deep-cultivation of Planctomycetes and their phenomic and genomic characterization uncovers novel biology.</title>
        <authorList>
            <person name="Wiegand S."/>
            <person name="Jogler M."/>
            <person name="Boedeker C."/>
            <person name="Pinto D."/>
            <person name="Vollmers J."/>
            <person name="Rivas-Marin E."/>
            <person name="Kohn T."/>
            <person name="Peeters S.H."/>
            <person name="Heuer A."/>
            <person name="Rast P."/>
            <person name="Oberbeckmann S."/>
            <person name="Bunk B."/>
            <person name="Jeske O."/>
            <person name="Meyerdierks A."/>
            <person name="Storesund J.E."/>
            <person name="Kallscheuer N."/>
            <person name="Luecker S."/>
            <person name="Lage O.M."/>
            <person name="Pohl T."/>
            <person name="Merkel B.J."/>
            <person name="Hornburger P."/>
            <person name="Mueller R.-W."/>
            <person name="Bruemmer F."/>
            <person name="Labrenz M."/>
            <person name="Spormann A.M."/>
            <person name="Op Den Camp H."/>
            <person name="Overmann J."/>
            <person name="Amann R."/>
            <person name="Jetten M.S.M."/>
            <person name="Mascher T."/>
            <person name="Medema M.H."/>
            <person name="Devos D.P."/>
            <person name="Kaster A.-K."/>
            <person name="Ovreas L."/>
            <person name="Rohde M."/>
            <person name="Galperin M.Y."/>
            <person name="Jogler C."/>
        </authorList>
    </citation>
    <scope>NUCLEOTIDE SEQUENCE [LARGE SCALE GENOMIC DNA]</scope>
    <source>
        <strain evidence="3 4">LF1</strain>
    </source>
</reference>
<sequence>MKSTLILVPTPGELDLIREHFPEPTFAFQRVGFGPIVAAARSGALISRYRPSRVLLLGIAGAFDTDQTPVGTACRFDHVKCDGIGVGLGSNFQTAADVGWKQFSADDAMPEVNDGIPLVSTYNPAVPCAGPLLTVCSASASSEERDHRQRRFPGVAAEDMEGFSVAVACSLAGVPLQIIRGISNEVGDRDKANWQVEKALGAAATMAVEILGNEWFPS</sequence>
<dbReference type="InterPro" id="IPR000845">
    <property type="entry name" value="Nucleoside_phosphorylase_d"/>
</dbReference>
<dbReference type="GO" id="GO:0019284">
    <property type="term" value="P:L-methionine salvage from S-adenosylmethionine"/>
    <property type="evidence" value="ECO:0007669"/>
    <property type="project" value="TreeGrafter"/>
</dbReference>
<proteinExistence type="predicted"/>
<evidence type="ECO:0000313" key="3">
    <source>
        <dbReference type="EMBL" id="KAA1262335.1"/>
    </source>
</evidence>
<dbReference type="Gene3D" id="3.40.50.1580">
    <property type="entry name" value="Nucleoside phosphorylase domain"/>
    <property type="match status" value="1"/>
</dbReference>
<name>A0A5B1CQU4_9BACT</name>